<dbReference type="OrthoDB" id="1123107at2"/>
<dbReference type="PROSITE" id="PS50043">
    <property type="entry name" value="HTH_LUXR_2"/>
    <property type="match status" value="1"/>
</dbReference>
<comment type="caution">
    <text evidence="5">The sequence shown here is derived from an EMBL/GenBank/DDBJ whole genome shotgun (WGS) entry which is preliminary data.</text>
</comment>
<dbReference type="Gene3D" id="1.10.10.10">
    <property type="entry name" value="Winged helix-like DNA-binding domain superfamily/Winged helix DNA-binding domain"/>
    <property type="match status" value="1"/>
</dbReference>
<feature type="domain" description="HTH luxR-type" evidence="4">
    <location>
        <begin position="15"/>
        <end position="80"/>
    </location>
</feature>
<dbReference type="SMART" id="SM00421">
    <property type="entry name" value="HTH_LUXR"/>
    <property type="match status" value="1"/>
</dbReference>
<dbReference type="PRINTS" id="PR00038">
    <property type="entry name" value="HTHLUXR"/>
</dbReference>
<evidence type="ECO:0000313" key="5">
    <source>
        <dbReference type="EMBL" id="KMQ75271.1"/>
    </source>
</evidence>
<evidence type="ECO:0000313" key="6">
    <source>
        <dbReference type="Proteomes" id="UP000036102"/>
    </source>
</evidence>
<dbReference type="InterPro" id="IPR016032">
    <property type="entry name" value="Sig_transdc_resp-reg_C-effctor"/>
</dbReference>
<dbReference type="EMBL" id="LFBU01000001">
    <property type="protein sequence ID" value="KMQ75271.1"/>
    <property type="molecule type" value="Genomic_DNA"/>
</dbReference>
<keyword evidence="1" id="KW-0805">Transcription regulation</keyword>
<dbReference type="InterPro" id="IPR036388">
    <property type="entry name" value="WH-like_DNA-bd_sf"/>
</dbReference>
<gene>
    <name evidence="5" type="ORF">Msub_11472</name>
</gene>
<dbReference type="RefSeq" id="WP_082146427.1">
    <property type="nucleotide sequence ID" value="NZ_LFBU01000001.1"/>
</dbReference>
<dbReference type="AlphaFoldDB" id="A0A0J7JBT2"/>
<dbReference type="Proteomes" id="UP000036102">
    <property type="component" value="Unassembled WGS sequence"/>
</dbReference>
<dbReference type="PANTHER" id="PTHR44688">
    <property type="entry name" value="DNA-BINDING TRANSCRIPTIONAL ACTIVATOR DEVR_DOSR"/>
    <property type="match status" value="1"/>
</dbReference>
<dbReference type="STRING" id="1658765.Msub_11472"/>
<proteinExistence type="predicted"/>
<accession>A0A0J7JBT2</accession>
<dbReference type="GO" id="GO:0006355">
    <property type="term" value="P:regulation of DNA-templated transcription"/>
    <property type="evidence" value="ECO:0007669"/>
    <property type="project" value="InterPro"/>
</dbReference>
<dbReference type="InterPro" id="IPR000792">
    <property type="entry name" value="Tscrpt_reg_LuxR_C"/>
</dbReference>
<dbReference type="PATRIC" id="fig|1658765.3.peg.1466"/>
<evidence type="ECO:0000256" key="2">
    <source>
        <dbReference type="ARBA" id="ARBA00023125"/>
    </source>
</evidence>
<evidence type="ECO:0000256" key="3">
    <source>
        <dbReference type="ARBA" id="ARBA00023163"/>
    </source>
</evidence>
<dbReference type="SUPFAM" id="SSF46894">
    <property type="entry name" value="C-terminal effector domain of the bipartite response regulators"/>
    <property type="match status" value="1"/>
</dbReference>
<organism evidence="5 6">
    <name type="scientific">Marinobacter subterrani</name>
    <dbReference type="NCBI Taxonomy" id="1658765"/>
    <lineage>
        <taxon>Bacteria</taxon>
        <taxon>Pseudomonadati</taxon>
        <taxon>Pseudomonadota</taxon>
        <taxon>Gammaproteobacteria</taxon>
        <taxon>Pseudomonadales</taxon>
        <taxon>Marinobacteraceae</taxon>
        <taxon>Marinobacter</taxon>
    </lineage>
</organism>
<dbReference type="CDD" id="cd06170">
    <property type="entry name" value="LuxR_C_like"/>
    <property type="match status" value="1"/>
</dbReference>
<reference evidence="5 6" key="1">
    <citation type="submission" date="2015-06" db="EMBL/GenBank/DDBJ databases">
        <title>Marinobacter subterrani, a genetically tractable neutrophilic iron-oxidizing strain isolated from the Soudan Iron Mine.</title>
        <authorList>
            <person name="Bonis B.M."/>
            <person name="Gralnick J.A."/>
        </authorList>
    </citation>
    <scope>NUCLEOTIDE SEQUENCE [LARGE SCALE GENOMIC DNA]</scope>
    <source>
        <strain evidence="5 6">JG233</strain>
    </source>
</reference>
<protein>
    <submittedName>
        <fullName evidence="5">Bacterial regulatory protein, LuxR family</fullName>
    </submittedName>
</protein>
<keyword evidence="3" id="KW-0804">Transcription</keyword>
<dbReference type="Pfam" id="PF00196">
    <property type="entry name" value="GerE"/>
    <property type="match status" value="1"/>
</dbReference>
<keyword evidence="2" id="KW-0238">DNA-binding</keyword>
<name>A0A0J7JBT2_9GAMM</name>
<sequence length="129" mass="14531">MGRRQKPTYPRMEVELADTTLLPPRRAEVLKLAARGMSSKAIARELGISPATVEWHLDEAKDQFHALTRLDLISQGWMQGLFRARMLAWALMAFSTLPALRSRPTPMTGTRPPAVRNVIGRNAIRENRA</sequence>
<dbReference type="GO" id="GO:0003677">
    <property type="term" value="F:DNA binding"/>
    <property type="evidence" value="ECO:0007669"/>
    <property type="project" value="UniProtKB-KW"/>
</dbReference>
<dbReference type="PANTHER" id="PTHR44688:SF16">
    <property type="entry name" value="DNA-BINDING TRANSCRIPTIONAL ACTIVATOR DEVR_DOSR"/>
    <property type="match status" value="1"/>
</dbReference>
<keyword evidence="6" id="KW-1185">Reference proteome</keyword>
<evidence type="ECO:0000256" key="1">
    <source>
        <dbReference type="ARBA" id="ARBA00023015"/>
    </source>
</evidence>
<evidence type="ECO:0000259" key="4">
    <source>
        <dbReference type="PROSITE" id="PS50043"/>
    </source>
</evidence>